<organism evidence="1 2">
    <name type="scientific">Glaciecola punicea ACAM 611</name>
    <dbReference type="NCBI Taxonomy" id="1121923"/>
    <lineage>
        <taxon>Bacteria</taxon>
        <taxon>Pseudomonadati</taxon>
        <taxon>Pseudomonadota</taxon>
        <taxon>Gammaproteobacteria</taxon>
        <taxon>Alteromonadales</taxon>
        <taxon>Alteromonadaceae</taxon>
        <taxon>Glaciecola</taxon>
    </lineage>
</organism>
<reference evidence="1 2" key="2">
    <citation type="journal article" date="2017" name="Antonie Van Leeuwenhoek">
        <title>Rhizobium rhizosphaerae sp. nov., a novel species isolated from rice rhizosphere.</title>
        <authorList>
            <person name="Zhao J.J."/>
            <person name="Zhang J."/>
            <person name="Zhang R.J."/>
            <person name="Zhang C.W."/>
            <person name="Yin H.Q."/>
            <person name="Zhang X.X."/>
        </authorList>
    </citation>
    <scope>NUCLEOTIDE SEQUENCE [LARGE SCALE GENOMIC DNA]</scope>
    <source>
        <strain evidence="1 2">ACAM 611</strain>
    </source>
</reference>
<comment type="caution">
    <text evidence="1">The sequence shown here is derived from an EMBL/GenBank/DDBJ whole genome shotgun (WGS) entry which is preliminary data.</text>
</comment>
<gene>
    <name evidence="1" type="ORF">GPUN_1399</name>
</gene>
<keyword evidence="2" id="KW-1185">Reference proteome</keyword>
<dbReference type="EMBL" id="BAET01000013">
    <property type="protein sequence ID" value="GAB55523.1"/>
    <property type="molecule type" value="Genomic_DNA"/>
</dbReference>
<evidence type="ECO:0000313" key="1">
    <source>
        <dbReference type="EMBL" id="GAB55523.1"/>
    </source>
</evidence>
<name>H5TB46_9ALTE</name>
<dbReference type="Proteomes" id="UP000053586">
    <property type="component" value="Unassembled WGS sequence"/>
</dbReference>
<proteinExistence type="predicted"/>
<dbReference type="AlphaFoldDB" id="H5TB46"/>
<accession>H5TB46</accession>
<protein>
    <submittedName>
        <fullName evidence="1">Uncharacterized protein</fullName>
    </submittedName>
</protein>
<evidence type="ECO:0000313" key="2">
    <source>
        <dbReference type="Proteomes" id="UP000053586"/>
    </source>
</evidence>
<reference evidence="1 2" key="1">
    <citation type="journal article" date="2012" name="J. Bacteriol.">
        <title>Genome sequence of proteorhodopsin-containing sea ice bacterium Glaciecola punicea ACAM 611T.</title>
        <authorList>
            <person name="Qin Q.-L."/>
            <person name="Xie B.-B."/>
            <person name="Shu Y.-L."/>
            <person name="Rong J.-C."/>
            <person name="Zhao D.-L."/>
            <person name="Zhang X.-Y."/>
            <person name="Chen X.-L."/>
            <person name="Zhou B.-C."/>
            <person name="Zhanga Y.-Z."/>
        </authorList>
    </citation>
    <scope>NUCLEOTIDE SEQUENCE [LARGE SCALE GENOMIC DNA]</scope>
    <source>
        <strain evidence="1 2">ACAM 611</strain>
    </source>
</reference>
<sequence>MESWETQVIRDVCLIITPQWYLLKSQLRANIIMLNTTF</sequence>